<comment type="caution">
    <text evidence="2">The sequence shown here is derived from an EMBL/GenBank/DDBJ whole genome shotgun (WGS) entry which is preliminary data.</text>
</comment>
<dbReference type="Proteomes" id="UP000499080">
    <property type="component" value="Unassembled WGS sequence"/>
</dbReference>
<keyword evidence="3" id="KW-1185">Reference proteome</keyword>
<dbReference type="OrthoDB" id="6459847at2759"/>
<protein>
    <recommendedName>
        <fullName evidence="4">DUF4817 domain-containing protein</fullName>
    </recommendedName>
</protein>
<reference evidence="2 3" key="1">
    <citation type="journal article" date="2019" name="Sci. Rep.">
        <title>Orb-weaving spider Araneus ventricosus genome elucidates the spidroin gene catalogue.</title>
        <authorList>
            <person name="Kono N."/>
            <person name="Nakamura H."/>
            <person name="Ohtoshi R."/>
            <person name="Moran D.A.P."/>
            <person name="Shinohara A."/>
            <person name="Yoshida Y."/>
            <person name="Fujiwara M."/>
            <person name="Mori M."/>
            <person name="Tomita M."/>
            <person name="Arakawa K."/>
        </authorList>
    </citation>
    <scope>NUCLEOTIDE SEQUENCE [LARGE SCALE GENOMIC DNA]</scope>
</reference>
<gene>
    <name evidence="1" type="ORF">AVEN_50259_1</name>
    <name evidence="2" type="ORF">AVEN_77423_1</name>
</gene>
<name>A0A4Y2J1B1_ARAVE</name>
<evidence type="ECO:0000313" key="1">
    <source>
        <dbReference type="EMBL" id="GBM83342.1"/>
    </source>
</evidence>
<dbReference type="AlphaFoldDB" id="A0A4Y2J1B1"/>
<feature type="non-terminal residue" evidence="2">
    <location>
        <position position="1"/>
    </location>
</feature>
<organism evidence="2 3">
    <name type="scientific">Araneus ventricosus</name>
    <name type="common">Orbweaver spider</name>
    <name type="synonym">Epeira ventricosa</name>
    <dbReference type="NCBI Taxonomy" id="182803"/>
    <lineage>
        <taxon>Eukaryota</taxon>
        <taxon>Metazoa</taxon>
        <taxon>Ecdysozoa</taxon>
        <taxon>Arthropoda</taxon>
        <taxon>Chelicerata</taxon>
        <taxon>Arachnida</taxon>
        <taxon>Araneae</taxon>
        <taxon>Araneomorphae</taxon>
        <taxon>Entelegynae</taxon>
        <taxon>Araneoidea</taxon>
        <taxon>Araneidae</taxon>
        <taxon>Araneus</taxon>
    </lineage>
</organism>
<accession>A0A4Y2J1B1</accession>
<evidence type="ECO:0000313" key="2">
    <source>
        <dbReference type="EMBL" id="GBM83349.1"/>
    </source>
</evidence>
<proteinExistence type="predicted"/>
<dbReference type="EMBL" id="BGPR01108611">
    <property type="protein sequence ID" value="GBM83342.1"/>
    <property type="molecule type" value="Genomic_DNA"/>
</dbReference>
<dbReference type="EMBL" id="BGPR01108613">
    <property type="protein sequence ID" value="GBM83349.1"/>
    <property type="molecule type" value="Genomic_DNA"/>
</dbReference>
<sequence length="69" mass="8179">CLLCSKCHEKVKAVQRAWQEEFHNKNWADRRTANHMIDYKLCSRVMDGFQNRLTAILVKDGGHFEPLYQ</sequence>
<evidence type="ECO:0008006" key="4">
    <source>
        <dbReference type="Google" id="ProtNLM"/>
    </source>
</evidence>
<evidence type="ECO:0000313" key="3">
    <source>
        <dbReference type="Proteomes" id="UP000499080"/>
    </source>
</evidence>